<evidence type="ECO:0000256" key="7">
    <source>
        <dbReference type="RuleBase" id="RU367016"/>
    </source>
</evidence>
<feature type="transmembrane region" description="Helical" evidence="7">
    <location>
        <begin position="25"/>
        <end position="47"/>
    </location>
</feature>
<evidence type="ECO:0000313" key="10">
    <source>
        <dbReference type="Proteomes" id="UP000050668"/>
    </source>
</evidence>
<comment type="similarity">
    <text evidence="2 7">Belongs to the DedA family.</text>
</comment>
<keyword evidence="6 7" id="KW-0472">Membrane</keyword>
<evidence type="ECO:0000256" key="4">
    <source>
        <dbReference type="ARBA" id="ARBA00022692"/>
    </source>
</evidence>
<dbReference type="EMBL" id="LGRV01000003">
    <property type="protein sequence ID" value="KOS67923.1"/>
    <property type="molecule type" value="Genomic_DNA"/>
</dbReference>
<keyword evidence="4 7" id="KW-0812">Transmembrane</keyword>
<keyword evidence="3 7" id="KW-1003">Cell membrane</keyword>
<evidence type="ECO:0000259" key="8">
    <source>
        <dbReference type="Pfam" id="PF09335"/>
    </source>
</evidence>
<evidence type="ECO:0000256" key="6">
    <source>
        <dbReference type="ARBA" id="ARBA00023136"/>
    </source>
</evidence>
<organism evidence="9 10">
    <name type="scientific">Lysinibacillus contaminans</name>
    <dbReference type="NCBI Taxonomy" id="1293441"/>
    <lineage>
        <taxon>Bacteria</taxon>
        <taxon>Bacillati</taxon>
        <taxon>Bacillota</taxon>
        <taxon>Bacilli</taxon>
        <taxon>Bacillales</taxon>
        <taxon>Bacillaceae</taxon>
        <taxon>Lysinibacillus</taxon>
    </lineage>
</organism>
<proteinExistence type="inferred from homology"/>
<protein>
    <recommendedName>
        <fullName evidence="8">VTT domain-containing protein</fullName>
    </recommendedName>
</protein>
<keyword evidence="5 7" id="KW-1133">Transmembrane helix</keyword>
<dbReference type="InterPro" id="IPR032818">
    <property type="entry name" value="DedA-like"/>
</dbReference>
<reference evidence="10" key="1">
    <citation type="submission" date="2015-07" db="EMBL/GenBank/DDBJ databases">
        <title>Fjat-14205 dsm 2895.</title>
        <authorList>
            <person name="Liu B."/>
            <person name="Wang J."/>
            <person name="Zhu Y."/>
            <person name="Liu G."/>
            <person name="Chen Q."/>
            <person name="Chen Z."/>
            <person name="Lan J."/>
            <person name="Che J."/>
            <person name="Ge C."/>
            <person name="Shi H."/>
            <person name="Pan Z."/>
            <person name="Liu X."/>
        </authorList>
    </citation>
    <scope>NUCLEOTIDE SEQUENCE [LARGE SCALE GENOMIC DNA]</scope>
    <source>
        <strain evidence="10">DSM 25560</strain>
    </source>
</reference>
<feature type="transmembrane region" description="Helical" evidence="7">
    <location>
        <begin position="67"/>
        <end position="92"/>
    </location>
</feature>
<accession>A0ABR5JZ46</accession>
<dbReference type="Proteomes" id="UP000050668">
    <property type="component" value="Unassembled WGS sequence"/>
</dbReference>
<evidence type="ECO:0000256" key="1">
    <source>
        <dbReference type="ARBA" id="ARBA00004651"/>
    </source>
</evidence>
<sequence length="222" mass="25223">MMQEAFTFLKTIDTELFRYIEEYGLVMYVVLFFIVYAKTAFVVLTFLPGDSTVFASGTIAATGHLNVWVLFLLFFFATIIGDTQNYTIGMLIKRAKAKSGRFSLLKYIPEQTITRATNFLERYGKIAITFSRFVPLMRTTVPLVSGFTSFKFRDFFLHNCLGALIWTIVWLFTGFALGNIPAVADNLVISLILISFTGLIPAIIAFSVEYIKKYAKKTRQLQ</sequence>
<dbReference type="Pfam" id="PF09335">
    <property type="entry name" value="VTT_dom"/>
    <property type="match status" value="1"/>
</dbReference>
<gene>
    <name evidence="9" type="ORF">AEA09_04705</name>
</gene>
<evidence type="ECO:0000256" key="3">
    <source>
        <dbReference type="ARBA" id="ARBA00022475"/>
    </source>
</evidence>
<feature type="transmembrane region" description="Helical" evidence="7">
    <location>
        <begin position="187"/>
        <end position="211"/>
    </location>
</feature>
<feature type="transmembrane region" description="Helical" evidence="7">
    <location>
        <begin position="155"/>
        <end position="175"/>
    </location>
</feature>
<evidence type="ECO:0000256" key="2">
    <source>
        <dbReference type="ARBA" id="ARBA00010792"/>
    </source>
</evidence>
<dbReference type="PANTHER" id="PTHR30353:SF0">
    <property type="entry name" value="TRANSMEMBRANE PROTEIN"/>
    <property type="match status" value="1"/>
</dbReference>
<dbReference type="PANTHER" id="PTHR30353">
    <property type="entry name" value="INNER MEMBRANE PROTEIN DEDA-RELATED"/>
    <property type="match status" value="1"/>
</dbReference>
<comment type="caution">
    <text evidence="9">The sequence shown here is derived from an EMBL/GenBank/DDBJ whole genome shotgun (WGS) entry which is preliminary data.</text>
</comment>
<dbReference type="InterPro" id="IPR032816">
    <property type="entry name" value="VTT_dom"/>
</dbReference>
<evidence type="ECO:0000313" key="9">
    <source>
        <dbReference type="EMBL" id="KOS67923.1"/>
    </source>
</evidence>
<evidence type="ECO:0000256" key="5">
    <source>
        <dbReference type="ARBA" id="ARBA00022989"/>
    </source>
</evidence>
<keyword evidence="10" id="KW-1185">Reference proteome</keyword>
<feature type="domain" description="VTT" evidence="8">
    <location>
        <begin position="48"/>
        <end position="174"/>
    </location>
</feature>
<comment type="subcellular location">
    <subcellularLocation>
        <location evidence="1 7">Cell membrane</location>
        <topology evidence="1 7">Multi-pass membrane protein</topology>
    </subcellularLocation>
</comment>
<name>A0ABR5JZ46_9BACI</name>